<dbReference type="RefSeq" id="WP_040202936.1">
    <property type="nucleotide sequence ID" value="NZ_CP010312.1"/>
</dbReference>
<keyword evidence="2" id="KW-1185">Reference proteome</keyword>
<reference evidence="1 2" key="1">
    <citation type="journal article" date="2015" name="Genome Announc.">
        <title>Genomes of Geoalkalibacter ferrihydriticus Z-0531T and Geoalkalibacter subterraneus Red1T, Two Haloalkaliphilic Metal-Reducing Deltaproteobacteria.</title>
        <authorList>
            <person name="Badalamenti J.P."/>
            <person name="Krajmalnik-Brown R."/>
            <person name="Torres C.I."/>
            <person name="Bond D.R."/>
        </authorList>
    </citation>
    <scope>NUCLEOTIDE SEQUENCE [LARGE SCALE GENOMIC DNA]</scope>
    <source>
        <strain evidence="1 2">Red1</strain>
        <plasmid evidence="2">Plasmid pGSUB1</plasmid>
    </source>
</reference>
<dbReference type="Proteomes" id="UP000035036">
    <property type="component" value="Plasmid pGSUB1"/>
</dbReference>
<dbReference type="EMBL" id="CP010312">
    <property type="protein sequence ID" value="AJF08275.1"/>
    <property type="molecule type" value="Genomic_DNA"/>
</dbReference>
<proteinExistence type="predicted"/>
<dbReference type="Pfam" id="PF20126">
    <property type="entry name" value="TumE"/>
    <property type="match status" value="1"/>
</dbReference>
<sequence length="118" mass="14185">MIDNELNCLLDLDRETFHMERGFWVKFDVRQVESSRQIPHGIRYSASLHDSRNRRILGFDNAHGYDFGGRNRYRARKVTWDHIHREDRVEEYEFASAAQLLEDFWREAREIIDGGKNE</sequence>
<organism evidence="1 2">
    <name type="scientific">Geoalkalibacter subterraneus</name>
    <dbReference type="NCBI Taxonomy" id="483547"/>
    <lineage>
        <taxon>Bacteria</taxon>
        <taxon>Pseudomonadati</taxon>
        <taxon>Thermodesulfobacteriota</taxon>
        <taxon>Desulfuromonadia</taxon>
        <taxon>Desulfuromonadales</taxon>
        <taxon>Geoalkalibacteraceae</taxon>
        <taxon>Geoalkalibacter</taxon>
    </lineage>
</organism>
<protein>
    <submittedName>
        <fullName evidence="1">Uncharacterized protein</fullName>
    </submittedName>
</protein>
<evidence type="ECO:0000313" key="1">
    <source>
        <dbReference type="EMBL" id="AJF08275.1"/>
    </source>
</evidence>
<keyword evidence="1" id="KW-0614">Plasmid</keyword>
<name>A0A0B5FVV3_9BACT</name>
<dbReference type="HOGENOM" id="CLU_165437_0_0_7"/>
<accession>A0A0B5FVV3</accession>
<dbReference type="InterPro" id="IPR045397">
    <property type="entry name" value="TumE-like"/>
</dbReference>
<geneLocation type="plasmid" evidence="1 2">
    <name>pGSUB1</name>
</geneLocation>
<gene>
    <name evidence="1" type="ORF">GSUB_17515</name>
</gene>
<dbReference type="AlphaFoldDB" id="A0A0B5FVV3"/>
<dbReference type="KEGG" id="gsb:GSUB_17515"/>
<evidence type="ECO:0000313" key="2">
    <source>
        <dbReference type="Proteomes" id="UP000035036"/>
    </source>
</evidence>
<dbReference type="OrthoDB" id="7451512at2"/>